<keyword evidence="1" id="KW-0812">Transmembrane</keyword>
<proteinExistence type="predicted"/>
<protein>
    <submittedName>
        <fullName evidence="2">Uncharacterized protein</fullName>
    </submittedName>
</protein>
<dbReference type="Proteomes" id="UP000194664">
    <property type="component" value="Unassembled WGS sequence"/>
</dbReference>
<keyword evidence="1" id="KW-0472">Membrane</keyword>
<evidence type="ECO:0000313" key="2">
    <source>
        <dbReference type="EMBL" id="OUD10203.1"/>
    </source>
</evidence>
<accession>A0A251X206</accession>
<name>A0A251X206_9RHOB</name>
<feature type="transmembrane region" description="Helical" evidence="1">
    <location>
        <begin position="43"/>
        <end position="62"/>
    </location>
</feature>
<organism evidence="2 3">
    <name type="scientific">Marivivens niveibacter</name>
    <dbReference type="NCBI Taxonomy" id="1930667"/>
    <lineage>
        <taxon>Bacteria</taxon>
        <taxon>Pseudomonadati</taxon>
        <taxon>Pseudomonadota</taxon>
        <taxon>Alphaproteobacteria</taxon>
        <taxon>Rhodobacterales</taxon>
        <taxon>Paracoccaceae</taxon>
        <taxon>Marivivens group</taxon>
        <taxon>Marivivens</taxon>
    </lineage>
</organism>
<keyword evidence="1" id="KW-1133">Transmembrane helix</keyword>
<keyword evidence="3" id="KW-1185">Reference proteome</keyword>
<dbReference type="EMBL" id="MSPP01000001">
    <property type="protein sequence ID" value="OUD10203.1"/>
    <property type="molecule type" value="Genomic_DNA"/>
</dbReference>
<gene>
    <name evidence="2" type="ORF">BVC71_01415</name>
</gene>
<sequence>MTACRLCLFLRVFLPSAAALIFLIGFMPDIATPFGAITPTPMTIAMIVPIVGVPGFFVKYWMWRKTRH</sequence>
<dbReference type="AlphaFoldDB" id="A0A251X206"/>
<evidence type="ECO:0000256" key="1">
    <source>
        <dbReference type="SAM" id="Phobius"/>
    </source>
</evidence>
<comment type="caution">
    <text evidence="2">The sequence shown here is derived from an EMBL/GenBank/DDBJ whole genome shotgun (WGS) entry which is preliminary data.</text>
</comment>
<dbReference type="RefSeq" id="WP_086449851.1">
    <property type="nucleotide sequence ID" value="NZ_MSPP01000001.1"/>
</dbReference>
<reference evidence="2 3" key="1">
    <citation type="submission" date="2016-12" db="EMBL/GenBank/DDBJ databases">
        <title>The draft genome sequence of HSLHS2.</title>
        <authorList>
            <person name="Hu D."/>
            <person name="Wang L."/>
            <person name="Shao Z."/>
        </authorList>
    </citation>
    <scope>NUCLEOTIDE SEQUENCE [LARGE SCALE GENOMIC DNA]</scope>
    <source>
        <strain evidence="2">MCCC 1A06712</strain>
    </source>
</reference>
<evidence type="ECO:0000313" key="3">
    <source>
        <dbReference type="Proteomes" id="UP000194664"/>
    </source>
</evidence>